<dbReference type="Pfam" id="PF03575">
    <property type="entry name" value="Peptidase_S51"/>
    <property type="match status" value="1"/>
</dbReference>
<keyword evidence="4" id="KW-0378">Hydrolase</keyword>
<comment type="caution">
    <text evidence="7">The sequence shown here is derived from an EMBL/GenBank/DDBJ whole genome shotgun (WGS) entry which is preliminary data.</text>
</comment>
<evidence type="ECO:0000256" key="5">
    <source>
        <dbReference type="ARBA" id="ARBA00022825"/>
    </source>
</evidence>
<evidence type="ECO:0000313" key="8">
    <source>
        <dbReference type="Proteomes" id="UP000286715"/>
    </source>
</evidence>
<evidence type="ECO:0000256" key="3">
    <source>
        <dbReference type="ARBA" id="ARBA00022729"/>
    </source>
</evidence>
<dbReference type="Gene3D" id="3.40.50.880">
    <property type="match status" value="1"/>
</dbReference>
<keyword evidence="2" id="KW-0645">Protease</keyword>
<dbReference type="CDD" id="cd03145">
    <property type="entry name" value="GAT1_cyanophycinase"/>
    <property type="match status" value="1"/>
</dbReference>
<dbReference type="InterPro" id="IPR005320">
    <property type="entry name" value="Peptidase_S51"/>
</dbReference>
<dbReference type="EMBL" id="BHZE01000001">
    <property type="protein sequence ID" value="GCD76705.1"/>
    <property type="molecule type" value="Genomic_DNA"/>
</dbReference>
<dbReference type="PANTHER" id="PTHR36175:SF1">
    <property type="entry name" value="CYANOPHYCINASE"/>
    <property type="match status" value="1"/>
</dbReference>
<evidence type="ECO:0000256" key="1">
    <source>
        <dbReference type="ARBA" id="ARBA00006534"/>
    </source>
</evidence>
<dbReference type="Pfam" id="PF18962">
    <property type="entry name" value="Por_Secre_tail"/>
    <property type="match status" value="1"/>
</dbReference>
<comment type="similarity">
    <text evidence="1">Belongs to the peptidase S51 family.</text>
</comment>
<gene>
    <name evidence="7" type="ORF">JCM31826_01870</name>
</gene>
<accession>A0A401XI56</accession>
<name>A0A401XI56_9FLAO</name>
<proteinExistence type="inferred from homology"/>
<sequence length="432" mass="47582">MKFSVFLPLCILIWQALYGQSYDVYHSGDTVDAVVTPSRGIVLMGGASEHDAAMRWFLQRANGGDVVVLRTSGGLGYQNYLHAQLGVPVNSVRTFVLKSRQHSYDPQVIKYLSRAEAIWIAGGNQATYVNYWKDTPVDSLINYLYNVRGGVVGGISAGMAILTGFYYSALTTSAESNTVLNNPFHSSVTLGTNDFIQIPILQRVIGDTHFNNPDRRGRLITFMARLLEEKGSPVLGIGAHEYCAVAINDSGIARVYGEYPKYSSDRVVFIRLSCDTPTTPEVLVAGTPLTWNRGGKALKVFIAPADSQGTVTLDLNDWKSTTGNGYWEDWYVINGILYTTSNATAPTCSAFSGLNTSEPFLNHISGVYPNPALDKIWLNVIGPTHYILLDAMGKVLNEGIYYPNEAIDVQRLPKGIYLLQTNRASYKFLKSR</sequence>
<feature type="domain" description="Secretion system C-terminal sorting" evidence="6">
    <location>
        <begin position="367"/>
        <end position="427"/>
    </location>
</feature>
<dbReference type="GO" id="GO:0008236">
    <property type="term" value="F:serine-type peptidase activity"/>
    <property type="evidence" value="ECO:0007669"/>
    <property type="project" value="UniProtKB-KW"/>
</dbReference>
<reference evidence="7 8" key="1">
    <citation type="submission" date="2018-11" db="EMBL/GenBank/DDBJ databases">
        <title>Schleiferia aggregans sp. nov., a moderately thermophilic heterotrophic bacterium isolated from microbial mats at a terrestrial hot spring.</title>
        <authorList>
            <person name="Iino T."/>
            <person name="Ohkuma M."/>
            <person name="Haruta S."/>
        </authorList>
    </citation>
    <scope>NUCLEOTIDE SEQUENCE [LARGE SCALE GENOMIC DNA]</scope>
    <source>
        <strain evidence="7 8">LA</strain>
    </source>
</reference>
<dbReference type="AlphaFoldDB" id="A0A401XI56"/>
<keyword evidence="8" id="KW-1185">Reference proteome</keyword>
<evidence type="ECO:0000256" key="4">
    <source>
        <dbReference type="ARBA" id="ARBA00022801"/>
    </source>
</evidence>
<organism evidence="7 8">
    <name type="scientific">Thermaurantimonas aggregans</name>
    <dbReference type="NCBI Taxonomy" id="2173829"/>
    <lineage>
        <taxon>Bacteria</taxon>
        <taxon>Pseudomonadati</taxon>
        <taxon>Bacteroidota</taxon>
        <taxon>Flavobacteriia</taxon>
        <taxon>Flavobacteriales</taxon>
        <taxon>Schleiferiaceae</taxon>
        <taxon>Thermaurantimonas</taxon>
    </lineage>
</organism>
<evidence type="ECO:0000256" key="2">
    <source>
        <dbReference type="ARBA" id="ARBA00022670"/>
    </source>
</evidence>
<dbReference type="GO" id="GO:0006508">
    <property type="term" value="P:proteolysis"/>
    <property type="evidence" value="ECO:0007669"/>
    <property type="project" value="UniProtKB-KW"/>
</dbReference>
<keyword evidence="5" id="KW-0720">Serine protease</keyword>
<dbReference type="Proteomes" id="UP000286715">
    <property type="component" value="Unassembled WGS sequence"/>
</dbReference>
<dbReference type="InterPro" id="IPR026444">
    <property type="entry name" value="Secre_tail"/>
</dbReference>
<dbReference type="NCBIfam" id="TIGR04183">
    <property type="entry name" value="Por_Secre_tail"/>
    <property type="match status" value="1"/>
</dbReference>
<dbReference type="RefSeq" id="WP_124396779.1">
    <property type="nucleotide sequence ID" value="NZ_BHZE01000001.1"/>
</dbReference>
<protein>
    <recommendedName>
        <fullName evidence="6">Secretion system C-terminal sorting domain-containing protein</fullName>
    </recommendedName>
</protein>
<evidence type="ECO:0000259" key="6">
    <source>
        <dbReference type="Pfam" id="PF18962"/>
    </source>
</evidence>
<dbReference type="SUPFAM" id="SSF52317">
    <property type="entry name" value="Class I glutamine amidotransferase-like"/>
    <property type="match status" value="1"/>
</dbReference>
<dbReference type="PANTHER" id="PTHR36175">
    <property type="entry name" value="CYANOPHYCINASE"/>
    <property type="match status" value="1"/>
</dbReference>
<evidence type="ECO:0000313" key="7">
    <source>
        <dbReference type="EMBL" id="GCD76705.1"/>
    </source>
</evidence>
<dbReference type="InterPro" id="IPR029062">
    <property type="entry name" value="Class_I_gatase-like"/>
</dbReference>
<keyword evidence="3" id="KW-0732">Signal</keyword>
<dbReference type="OrthoDB" id="9799980at2"/>